<feature type="chain" id="PRO_5032620065" description="Potassium channel tetramerisation-type BTB domain-containing protein" evidence="1">
    <location>
        <begin position="17"/>
        <end position="282"/>
    </location>
</feature>
<evidence type="ECO:0000259" key="2">
    <source>
        <dbReference type="Pfam" id="PF02214"/>
    </source>
</evidence>
<organism evidence="3 4">
    <name type="scientific">Rotaria sordida</name>
    <dbReference type="NCBI Taxonomy" id="392033"/>
    <lineage>
        <taxon>Eukaryota</taxon>
        <taxon>Metazoa</taxon>
        <taxon>Spiralia</taxon>
        <taxon>Gnathifera</taxon>
        <taxon>Rotifera</taxon>
        <taxon>Eurotatoria</taxon>
        <taxon>Bdelloidea</taxon>
        <taxon>Philodinida</taxon>
        <taxon>Philodinidae</taxon>
        <taxon>Rotaria</taxon>
    </lineage>
</organism>
<reference evidence="3" key="1">
    <citation type="submission" date="2021-02" db="EMBL/GenBank/DDBJ databases">
        <authorList>
            <person name="Nowell W R."/>
        </authorList>
    </citation>
    <scope>NUCLEOTIDE SEQUENCE</scope>
</reference>
<dbReference type="InterPro" id="IPR011333">
    <property type="entry name" value="SKP1/BTB/POZ_sf"/>
</dbReference>
<evidence type="ECO:0000313" key="3">
    <source>
        <dbReference type="EMBL" id="CAF0927453.1"/>
    </source>
</evidence>
<protein>
    <recommendedName>
        <fullName evidence="2">Potassium channel tetramerisation-type BTB domain-containing protein</fullName>
    </recommendedName>
</protein>
<feature type="signal peptide" evidence="1">
    <location>
        <begin position="1"/>
        <end position="16"/>
    </location>
</feature>
<dbReference type="Gene3D" id="3.30.710.10">
    <property type="entry name" value="Potassium Channel Kv1.1, Chain A"/>
    <property type="match status" value="1"/>
</dbReference>
<keyword evidence="1" id="KW-0732">Signal</keyword>
<dbReference type="GO" id="GO:0051260">
    <property type="term" value="P:protein homooligomerization"/>
    <property type="evidence" value="ECO:0007669"/>
    <property type="project" value="InterPro"/>
</dbReference>
<dbReference type="Pfam" id="PF02214">
    <property type="entry name" value="BTB_2"/>
    <property type="match status" value="1"/>
</dbReference>
<dbReference type="InterPro" id="IPR003131">
    <property type="entry name" value="T1-type_BTB"/>
</dbReference>
<gene>
    <name evidence="3" type="ORF">PYM288_LOCUS10869</name>
</gene>
<evidence type="ECO:0000313" key="4">
    <source>
        <dbReference type="Proteomes" id="UP000663854"/>
    </source>
</evidence>
<dbReference type="AlphaFoldDB" id="A0A814BIQ2"/>
<evidence type="ECO:0000256" key="1">
    <source>
        <dbReference type="SAM" id="SignalP"/>
    </source>
</evidence>
<feature type="domain" description="Potassium channel tetramerisation-type BTB" evidence="2">
    <location>
        <begin position="73"/>
        <end position="136"/>
    </location>
</feature>
<proteinExistence type="predicted"/>
<comment type="caution">
    <text evidence="3">The sequence shown here is derived from an EMBL/GenBank/DDBJ whole genome shotgun (WGS) entry which is preliminary data.</text>
</comment>
<name>A0A814BIQ2_9BILA</name>
<dbReference type="EMBL" id="CAJNOH010000176">
    <property type="protein sequence ID" value="CAF0927453.1"/>
    <property type="molecule type" value="Genomic_DNA"/>
</dbReference>
<dbReference type="Proteomes" id="UP000663854">
    <property type="component" value="Unassembled WGS sequence"/>
</dbReference>
<accession>A0A814BIQ2</accession>
<sequence length="282" mass="32597">MLFVIWFLLFDQRIAFQTTDTYLESNEDYSYEDSSVATESNVFSNHTSSVRNSTEIYLKKEMYNSSSSDDDVIELNVSGERISTLRSTLTAIPNSKLALMFTKDNRNVWQLKDKEDVVFFDYNPVQFKYLLDQLRMIKRTPDISPDEITFQAPQGDIQTNFSYMIADLGLNAERFLSPLAGVHLNLNISSLIGWQECYRDTYDKPFDLLLFLLACKSRKLLVACRPANNNKMLTLAGIGKWKDLFRPCSSNTYCQIEIKNDIGFYYVQDQAWGFEGHSQVRN</sequence>
<dbReference type="SUPFAM" id="SSF54695">
    <property type="entry name" value="POZ domain"/>
    <property type="match status" value="1"/>
</dbReference>